<sequence length="210" mass="22531">MRPVVEIVPPEGFGLWPVVETEQFALLPLHGGLTPAEVGTVMMGLAEYLRDDDLPPRPDDPVGHFLHGLLTADEGLCASGGLQVTDTSTGVVFRPGCCDGLEDWREWHRVTEAGEPLWYGHEPVTPAALPHGDTVRLVVDTLRSDSEVIEVSVDELRRLLAGAERDLAAFLVLAAGWASVHVPAYAAGVVDALARLVDLPAPEHPVPDFG</sequence>
<protein>
    <recommendedName>
        <fullName evidence="3">SUKH-4 immunity protein of toxin-antitoxin system</fullName>
    </recommendedName>
</protein>
<dbReference type="EMBL" id="BAAALD010000048">
    <property type="protein sequence ID" value="GAA1098738.1"/>
    <property type="molecule type" value="Genomic_DNA"/>
</dbReference>
<accession>A0ABP4E8Z4</accession>
<gene>
    <name evidence="1" type="ORF">GCM10009663_46940</name>
</gene>
<dbReference type="RefSeq" id="WP_344625647.1">
    <property type="nucleotide sequence ID" value="NZ_BAAALD010000048.1"/>
</dbReference>
<proteinExistence type="predicted"/>
<comment type="caution">
    <text evidence="1">The sequence shown here is derived from an EMBL/GenBank/DDBJ whole genome shotgun (WGS) entry which is preliminary data.</text>
</comment>
<evidence type="ECO:0008006" key="3">
    <source>
        <dbReference type="Google" id="ProtNLM"/>
    </source>
</evidence>
<keyword evidence="2" id="KW-1185">Reference proteome</keyword>
<evidence type="ECO:0000313" key="2">
    <source>
        <dbReference type="Proteomes" id="UP001499987"/>
    </source>
</evidence>
<reference evidence="2" key="1">
    <citation type="journal article" date="2019" name="Int. J. Syst. Evol. Microbiol.">
        <title>The Global Catalogue of Microorganisms (GCM) 10K type strain sequencing project: providing services to taxonomists for standard genome sequencing and annotation.</title>
        <authorList>
            <consortium name="The Broad Institute Genomics Platform"/>
            <consortium name="The Broad Institute Genome Sequencing Center for Infectious Disease"/>
            <person name="Wu L."/>
            <person name="Ma J."/>
        </authorList>
    </citation>
    <scope>NUCLEOTIDE SEQUENCE [LARGE SCALE GENOMIC DNA]</scope>
    <source>
        <strain evidence="2">JCM 13002</strain>
    </source>
</reference>
<evidence type="ECO:0000313" key="1">
    <source>
        <dbReference type="EMBL" id="GAA1098738.1"/>
    </source>
</evidence>
<name>A0ABP4E8Z4_9ACTN</name>
<dbReference type="Proteomes" id="UP001499987">
    <property type="component" value="Unassembled WGS sequence"/>
</dbReference>
<organism evidence="1 2">
    <name type="scientific">Kitasatospora arboriphila</name>
    <dbReference type="NCBI Taxonomy" id="258052"/>
    <lineage>
        <taxon>Bacteria</taxon>
        <taxon>Bacillati</taxon>
        <taxon>Actinomycetota</taxon>
        <taxon>Actinomycetes</taxon>
        <taxon>Kitasatosporales</taxon>
        <taxon>Streptomycetaceae</taxon>
        <taxon>Kitasatospora</taxon>
    </lineage>
</organism>